<proteinExistence type="predicted"/>
<evidence type="ECO:0000256" key="5">
    <source>
        <dbReference type="SAM" id="Phobius"/>
    </source>
</evidence>
<feature type="non-terminal residue" evidence="6">
    <location>
        <position position="98"/>
    </location>
</feature>
<keyword evidence="7" id="KW-1185">Reference proteome</keyword>
<evidence type="ECO:0000256" key="3">
    <source>
        <dbReference type="ARBA" id="ARBA00022989"/>
    </source>
</evidence>
<evidence type="ECO:0000256" key="4">
    <source>
        <dbReference type="ARBA" id="ARBA00023136"/>
    </source>
</evidence>
<keyword evidence="4 5" id="KW-0472">Membrane</keyword>
<reference evidence="6 7" key="1">
    <citation type="journal article" date="2020" name="Fungal Divers.">
        <title>Resolving the Mortierellaceae phylogeny through synthesis of multi-gene phylogenetics and phylogenomics.</title>
        <authorList>
            <person name="Vandepol N."/>
            <person name="Liber J."/>
            <person name="Desiro A."/>
            <person name="Na H."/>
            <person name="Kennedy M."/>
            <person name="Barry K."/>
            <person name="Grigoriev I.V."/>
            <person name="Miller A.N."/>
            <person name="O'Donnell K."/>
            <person name="Stajich J.E."/>
            <person name="Bonito G."/>
        </authorList>
    </citation>
    <scope>NUCLEOTIDE SEQUENCE [LARGE SCALE GENOMIC DNA]</scope>
    <source>
        <strain evidence="6 7">AD045</strain>
    </source>
</reference>
<evidence type="ECO:0000256" key="2">
    <source>
        <dbReference type="ARBA" id="ARBA00022692"/>
    </source>
</evidence>
<gene>
    <name evidence="6" type="ORF">BGZ96_005427</name>
</gene>
<sequence length="98" mass="11124">MAEEYQILQYEPSIPGNVVTGILYAILGLFFSYYIVRHKANWALCLPIGAFASSLGFFLRLAMDPRDVSLMLYVVQNVFIIVAPCAFLAFNYMLYGRL</sequence>
<feature type="transmembrane region" description="Helical" evidence="5">
    <location>
        <begin position="43"/>
        <end position="62"/>
    </location>
</feature>
<dbReference type="Pfam" id="PF04479">
    <property type="entry name" value="RTA1"/>
    <property type="match status" value="1"/>
</dbReference>
<protein>
    <submittedName>
        <fullName evidence="6">Uncharacterized protein</fullName>
    </submittedName>
</protein>
<evidence type="ECO:0000313" key="6">
    <source>
        <dbReference type="EMBL" id="KAG0272181.1"/>
    </source>
</evidence>
<keyword evidence="2 5" id="KW-0812">Transmembrane</keyword>
<dbReference type="PANTHER" id="PTHR31465">
    <property type="entry name" value="PROTEIN RTA1-RELATED"/>
    <property type="match status" value="1"/>
</dbReference>
<organism evidence="6 7">
    <name type="scientific">Linnemannia gamsii</name>
    <dbReference type="NCBI Taxonomy" id="64522"/>
    <lineage>
        <taxon>Eukaryota</taxon>
        <taxon>Fungi</taxon>
        <taxon>Fungi incertae sedis</taxon>
        <taxon>Mucoromycota</taxon>
        <taxon>Mortierellomycotina</taxon>
        <taxon>Mortierellomycetes</taxon>
        <taxon>Mortierellales</taxon>
        <taxon>Mortierellaceae</taxon>
        <taxon>Linnemannia</taxon>
    </lineage>
</organism>
<evidence type="ECO:0000256" key="1">
    <source>
        <dbReference type="ARBA" id="ARBA00004141"/>
    </source>
</evidence>
<dbReference type="EMBL" id="JAAAIM010002548">
    <property type="protein sequence ID" value="KAG0272181.1"/>
    <property type="molecule type" value="Genomic_DNA"/>
</dbReference>
<keyword evidence="3 5" id="KW-1133">Transmembrane helix</keyword>
<name>A0ABQ7JHX6_9FUNG</name>
<feature type="transmembrane region" description="Helical" evidence="5">
    <location>
        <begin position="18"/>
        <end position="36"/>
    </location>
</feature>
<dbReference type="Proteomes" id="UP001194696">
    <property type="component" value="Unassembled WGS sequence"/>
</dbReference>
<evidence type="ECO:0000313" key="7">
    <source>
        <dbReference type="Proteomes" id="UP001194696"/>
    </source>
</evidence>
<accession>A0ABQ7JHX6</accession>
<dbReference type="PANTHER" id="PTHR31465:SF1">
    <property type="entry name" value="PROTEIN RTA1-RELATED"/>
    <property type="match status" value="1"/>
</dbReference>
<feature type="transmembrane region" description="Helical" evidence="5">
    <location>
        <begin position="74"/>
        <end position="95"/>
    </location>
</feature>
<comment type="subcellular location">
    <subcellularLocation>
        <location evidence="1">Membrane</location>
        <topology evidence="1">Multi-pass membrane protein</topology>
    </subcellularLocation>
</comment>
<comment type="caution">
    <text evidence="6">The sequence shown here is derived from an EMBL/GenBank/DDBJ whole genome shotgun (WGS) entry which is preliminary data.</text>
</comment>
<dbReference type="InterPro" id="IPR007568">
    <property type="entry name" value="RTA1"/>
</dbReference>